<dbReference type="PANTHER" id="PTHR10000">
    <property type="entry name" value="PHOSPHOSERINE PHOSPHATASE"/>
    <property type="match status" value="1"/>
</dbReference>
<name>A0A1E8GR57_9LACT</name>
<dbReference type="InterPro" id="IPR006379">
    <property type="entry name" value="HAD-SF_hydro_IIB"/>
</dbReference>
<dbReference type="CDD" id="cd07517">
    <property type="entry name" value="HAD_HPP"/>
    <property type="match status" value="1"/>
</dbReference>
<dbReference type="EMBL" id="MKIR01000004">
    <property type="protein sequence ID" value="OFI49978.1"/>
    <property type="molecule type" value="Genomic_DNA"/>
</dbReference>
<dbReference type="PANTHER" id="PTHR10000:SF25">
    <property type="entry name" value="PHOSPHATASE YKRA-RELATED"/>
    <property type="match status" value="1"/>
</dbReference>
<gene>
    <name evidence="1" type="ORF">BG261_10055</name>
</gene>
<dbReference type="GO" id="GO:0016791">
    <property type="term" value="F:phosphatase activity"/>
    <property type="evidence" value="ECO:0007669"/>
    <property type="project" value="TreeGrafter"/>
</dbReference>
<dbReference type="SFLD" id="SFLDS00003">
    <property type="entry name" value="Haloacid_Dehalogenase"/>
    <property type="match status" value="1"/>
</dbReference>
<comment type="caution">
    <text evidence="1">The sequence shown here is derived from an EMBL/GenBank/DDBJ whole genome shotgun (WGS) entry which is preliminary data.</text>
</comment>
<dbReference type="AlphaFoldDB" id="A0A1E8GR57"/>
<dbReference type="SFLD" id="SFLDG01140">
    <property type="entry name" value="C2.B:_Phosphomannomutase_and_P"/>
    <property type="match status" value="1"/>
</dbReference>
<dbReference type="InterPro" id="IPR036412">
    <property type="entry name" value="HAD-like_sf"/>
</dbReference>
<evidence type="ECO:0008006" key="3">
    <source>
        <dbReference type="Google" id="ProtNLM"/>
    </source>
</evidence>
<dbReference type="InterPro" id="IPR000150">
    <property type="entry name" value="Cof"/>
</dbReference>
<dbReference type="Proteomes" id="UP000178622">
    <property type="component" value="Unassembled WGS sequence"/>
</dbReference>
<dbReference type="Pfam" id="PF08282">
    <property type="entry name" value="Hydrolase_3"/>
    <property type="match status" value="1"/>
</dbReference>
<dbReference type="NCBIfam" id="TIGR01484">
    <property type="entry name" value="HAD-SF-IIB"/>
    <property type="match status" value="1"/>
</dbReference>
<protein>
    <recommendedName>
        <fullName evidence="3">Hydrolase</fullName>
    </recommendedName>
</protein>
<dbReference type="Gene3D" id="3.30.1240.10">
    <property type="match status" value="1"/>
</dbReference>
<dbReference type="Gene3D" id="3.40.50.1000">
    <property type="entry name" value="HAD superfamily/HAD-like"/>
    <property type="match status" value="1"/>
</dbReference>
<organism evidence="1 2">
    <name type="scientific">Floricoccus tropicus</name>
    <dbReference type="NCBI Taxonomy" id="1859473"/>
    <lineage>
        <taxon>Bacteria</taxon>
        <taxon>Bacillati</taxon>
        <taxon>Bacillota</taxon>
        <taxon>Bacilli</taxon>
        <taxon>Lactobacillales</taxon>
        <taxon>Streptococcaceae</taxon>
        <taxon>Floricoccus</taxon>
    </lineage>
</organism>
<dbReference type="STRING" id="1859473.BG261_10055"/>
<reference evidence="2" key="1">
    <citation type="submission" date="2016-09" db="EMBL/GenBank/DDBJ databases">
        <title>Draft genome sequence of a novel species of the family Streptococcaceae isolated from flowers.</title>
        <authorList>
            <person name="Chuah L.-O."/>
            <person name="Yap K.-P."/>
            <person name="Thong K.L."/>
            <person name="Liong M.T."/>
            <person name="Ahmad R."/>
            <person name="Rusul G."/>
        </authorList>
    </citation>
    <scope>NUCLEOTIDE SEQUENCE [LARGE SCALE GENOMIC DNA]</scope>
    <source>
        <strain evidence="2">DF1</strain>
    </source>
</reference>
<keyword evidence="2" id="KW-1185">Reference proteome</keyword>
<accession>A0A1E8GR57</accession>
<dbReference type="OrthoDB" id="9807797at2"/>
<dbReference type="InterPro" id="IPR023214">
    <property type="entry name" value="HAD_sf"/>
</dbReference>
<dbReference type="RefSeq" id="WP_070791641.1">
    <property type="nucleotide sequence ID" value="NZ_MKIR01000004.1"/>
</dbReference>
<dbReference type="NCBIfam" id="TIGR00099">
    <property type="entry name" value="Cof-subfamily"/>
    <property type="match status" value="1"/>
</dbReference>
<dbReference type="GO" id="GO:0000287">
    <property type="term" value="F:magnesium ion binding"/>
    <property type="evidence" value="ECO:0007669"/>
    <property type="project" value="TreeGrafter"/>
</dbReference>
<dbReference type="SUPFAM" id="SSF56784">
    <property type="entry name" value="HAD-like"/>
    <property type="match status" value="1"/>
</dbReference>
<dbReference type="GO" id="GO:0005829">
    <property type="term" value="C:cytosol"/>
    <property type="evidence" value="ECO:0007669"/>
    <property type="project" value="TreeGrafter"/>
</dbReference>
<proteinExistence type="predicted"/>
<evidence type="ECO:0000313" key="1">
    <source>
        <dbReference type="EMBL" id="OFI49978.1"/>
    </source>
</evidence>
<evidence type="ECO:0000313" key="2">
    <source>
        <dbReference type="Proteomes" id="UP000178622"/>
    </source>
</evidence>
<sequence>MNLEELIEKAKDIKIVFFDIDDTLRVKTTGYMPESIKEVFSKLKEKGILTGIASGRCYFGVVPEIKELEPDYFVTINGAHVQDRDHNIIYKNPLPTEMVEEIISWANDEKINYSFVANENVIVNVWDNLAEDAIGPIYGRLAEDKDYYKKDDIYQMLTITERDVDATLPENLKDKIRLVRWHEYSSDIVRFSGSKAYGVSKVLEKLGLTKDNLLVFGDELNDREIFDYAGLSVAMGVSHPEIKEKASFVTDSVENDGIYNALEKLEII</sequence>